<proteinExistence type="predicted"/>
<dbReference type="Proteomes" id="UP001177003">
    <property type="component" value="Chromosome 9"/>
</dbReference>
<keyword evidence="6" id="KW-1185">Reference proteome</keyword>
<evidence type="ECO:0000256" key="4">
    <source>
        <dbReference type="ARBA" id="ARBA00022737"/>
    </source>
</evidence>
<gene>
    <name evidence="5" type="ORF">LSALG_LOCUS39387</name>
</gene>
<dbReference type="PANTHER" id="PTHR15598:SF5">
    <property type="entry name" value="ENHANCER OF MRNA-DECAPPING PROTEIN 4"/>
    <property type="match status" value="1"/>
</dbReference>
<keyword evidence="2" id="KW-0963">Cytoplasm</keyword>
<keyword evidence="4" id="KW-0677">Repeat</keyword>
<dbReference type="SUPFAM" id="SSF53756">
    <property type="entry name" value="UDP-Glycosyltransferase/glycogen phosphorylase"/>
    <property type="match status" value="1"/>
</dbReference>
<dbReference type="AlphaFoldDB" id="A0AA36EPD7"/>
<accession>A0AA36EPD7</accession>
<dbReference type="PANTHER" id="PTHR15598">
    <property type="entry name" value="ENHANCER OF MRNA-DECAPPING PROTEIN 4"/>
    <property type="match status" value="1"/>
</dbReference>
<organism evidence="5 6">
    <name type="scientific">Lactuca saligna</name>
    <name type="common">Willowleaf lettuce</name>
    <dbReference type="NCBI Taxonomy" id="75948"/>
    <lineage>
        <taxon>Eukaryota</taxon>
        <taxon>Viridiplantae</taxon>
        <taxon>Streptophyta</taxon>
        <taxon>Embryophyta</taxon>
        <taxon>Tracheophyta</taxon>
        <taxon>Spermatophyta</taxon>
        <taxon>Magnoliopsida</taxon>
        <taxon>eudicotyledons</taxon>
        <taxon>Gunneridae</taxon>
        <taxon>Pentapetalae</taxon>
        <taxon>asterids</taxon>
        <taxon>campanulids</taxon>
        <taxon>Asterales</taxon>
        <taxon>Asteraceae</taxon>
        <taxon>Cichorioideae</taxon>
        <taxon>Cichorieae</taxon>
        <taxon>Lactucinae</taxon>
        <taxon>Lactuca</taxon>
    </lineage>
</organism>
<dbReference type="GO" id="GO:0000932">
    <property type="term" value="C:P-body"/>
    <property type="evidence" value="ECO:0007669"/>
    <property type="project" value="TreeGrafter"/>
</dbReference>
<sequence length="222" mass="24860">MLPFSSLLLQQWNETYLHYHKVDPKQTYYLSMEFLQGRALTNAIRNLDIQDAYSSALNKLGHELEEITKQEMAVVRASVGLSVTPVIEKAVTTPISEVFQRGIGDKAINQLEKIVNTKLEATVSRQIQVQFQTSGKQALQEALKSSMEASVLPAYEMSCKTILLLASNLCQITMEIDRCRLIASSGAYKALVESVLSKIMEELENRITSQVELVKLLSYVVS</sequence>
<dbReference type="InterPro" id="IPR045152">
    <property type="entry name" value="EDC4-like"/>
</dbReference>
<evidence type="ECO:0000256" key="2">
    <source>
        <dbReference type="ARBA" id="ARBA00022490"/>
    </source>
</evidence>
<keyword evidence="3" id="KW-0853">WD repeat</keyword>
<evidence type="ECO:0000313" key="5">
    <source>
        <dbReference type="EMBL" id="CAI9300775.1"/>
    </source>
</evidence>
<dbReference type="GO" id="GO:0031087">
    <property type="term" value="P:deadenylation-independent decapping of nuclear-transcribed mRNA"/>
    <property type="evidence" value="ECO:0007669"/>
    <property type="project" value="InterPro"/>
</dbReference>
<dbReference type="EMBL" id="OX465085">
    <property type="protein sequence ID" value="CAI9300775.1"/>
    <property type="molecule type" value="Genomic_DNA"/>
</dbReference>
<comment type="subcellular location">
    <subcellularLocation>
        <location evidence="1">Cytoplasm</location>
    </subcellularLocation>
</comment>
<evidence type="ECO:0000256" key="3">
    <source>
        <dbReference type="ARBA" id="ARBA00022574"/>
    </source>
</evidence>
<protein>
    <submittedName>
        <fullName evidence="5">Uncharacterized protein</fullName>
    </submittedName>
</protein>
<reference evidence="5" key="1">
    <citation type="submission" date="2023-04" db="EMBL/GenBank/DDBJ databases">
        <authorList>
            <person name="Vijverberg K."/>
            <person name="Xiong W."/>
            <person name="Schranz E."/>
        </authorList>
    </citation>
    <scope>NUCLEOTIDE SEQUENCE</scope>
</reference>
<evidence type="ECO:0000313" key="6">
    <source>
        <dbReference type="Proteomes" id="UP001177003"/>
    </source>
</evidence>
<dbReference type="Gene3D" id="3.40.50.2000">
    <property type="entry name" value="Glycogen Phosphorylase B"/>
    <property type="match status" value="1"/>
</dbReference>
<name>A0AA36EPD7_LACSI</name>
<evidence type="ECO:0000256" key="1">
    <source>
        <dbReference type="ARBA" id="ARBA00004496"/>
    </source>
</evidence>